<evidence type="ECO:0000313" key="4">
    <source>
        <dbReference type="EMBL" id="CAF1302936.1"/>
    </source>
</evidence>
<dbReference type="EMBL" id="CAJNOQ010012563">
    <property type="protein sequence ID" value="CAF1302936.1"/>
    <property type="molecule type" value="Genomic_DNA"/>
</dbReference>
<keyword evidence="6" id="KW-1185">Reference proteome</keyword>
<dbReference type="Pfam" id="PF04089">
    <property type="entry name" value="BRICHOS"/>
    <property type="match status" value="1"/>
</dbReference>
<dbReference type="Proteomes" id="UP000681722">
    <property type="component" value="Unassembled WGS sequence"/>
</dbReference>
<dbReference type="EMBL" id="CAJOBC010038336">
    <property type="protein sequence ID" value="CAF4130378.1"/>
    <property type="molecule type" value="Genomic_DNA"/>
</dbReference>
<dbReference type="AlphaFoldDB" id="A0A815DMA4"/>
<dbReference type="Proteomes" id="UP000663829">
    <property type="component" value="Unassembled WGS sequence"/>
</dbReference>
<feature type="chain" id="PRO_5035605090" description="BRICHOS domain-containing protein" evidence="2">
    <location>
        <begin position="19"/>
        <end position="147"/>
    </location>
</feature>
<feature type="domain" description="BRICHOS" evidence="3">
    <location>
        <begin position="53"/>
        <end position="146"/>
    </location>
</feature>
<feature type="non-terminal residue" evidence="4">
    <location>
        <position position="147"/>
    </location>
</feature>
<proteinExistence type="predicted"/>
<comment type="caution">
    <text evidence="4">The sequence shown here is derived from an EMBL/GenBank/DDBJ whole genome shotgun (WGS) entry which is preliminary data.</text>
</comment>
<accession>A0A815DMA4</accession>
<evidence type="ECO:0000256" key="1">
    <source>
        <dbReference type="ARBA" id="ARBA00023157"/>
    </source>
</evidence>
<keyword evidence="2" id="KW-0732">Signal</keyword>
<gene>
    <name evidence="4" type="ORF">GPM918_LOCUS28613</name>
    <name evidence="5" type="ORF">SRO942_LOCUS29127</name>
</gene>
<evidence type="ECO:0000313" key="5">
    <source>
        <dbReference type="EMBL" id="CAF4130378.1"/>
    </source>
</evidence>
<feature type="signal peptide" evidence="2">
    <location>
        <begin position="1"/>
        <end position="18"/>
    </location>
</feature>
<evidence type="ECO:0000256" key="2">
    <source>
        <dbReference type="SAM" id="SignalP"/>
    </source>
</evidence>
<evidence type="ECO:0000313" key="6">
    <source>
        <dbReference type="Proteomes" id="UP000663829"/>
    </source>
</evidence>
<sequence>MFRYCLTILATISQVIVSAEQTYTIPISPLRQTVEQRVTKADDDLVIMNVPANLDRQHAVFYHDYRDGLELVKYVDLKPYQLSKMDPQRLQKRAAILSPIMNKTLFNTTEMQVERLIRLENDLVDNTIFLRKELQEACTGMPIYWTQ</sequence>
<name>A0A815DMA4_9BILA</name>
<dbReference type="PROSITE" id="PS50869">
    <property type="entry name" value="BRICHOS"/>
    <property type="match status" value="1"/>
</dbReference>
<evidence type="ECO:0000259" key="3">
    <source>
        <dbReference type="PROSITE" id="PS50869"/>
    </source>
</evidence>
<reference evidence="4" key="1">
    <citation type="submission" date="2021-02" db="EMBL/GenBank/DDBJ databases">
        <authorList>
            <person name="Nowell W R."/>
        </authorList>
    </citation>
    <scope>NUCLEOTIDE SEQUENCE</scope>
</reference>
<organism evidence="4 6">
    <name type="scientific">Didymodactylos carnosus</name>
    <dbReference type="NCBI Taxonomy" id="1234261"/>
    <lineage>
        <taxon>Eukaryota</taxon>
        <taxon>Metazoa</taxon>
        <taxon>Spiralia</taxon>
        <taxon>Gnathifera</taxon>
        <taxon>Rotifera</taxon>
        <taxon>Eurotatoria</taxon>
        <taxon>Bdelloidea</taxon>
        <taxon>Philodinida</taxon>
        <taxon>Philodinidae</taxon>
        <taxon>Didymodactylos</taxon>
    </lineage>
</organism>
<dbReference type="InterPro" id="IPR007084">
    <property type="entry name" value="BRICHOS_dom"/>
</dbReference>
<protein>
    <recommendedName>
        <fullName evidence="3">BRICHOS domain-containing protein</fullName>
    </recommendedName>
</protein>
<keyword evidence="1" id="KW-1015">Disulfide bond</keyword>